<accession>A0A7C1K488</accession>
<dbReference type="GO" id="GO:0016853">
    <property type="term" value="F:isomerase activity"/>
    <property type="evidence" value="ECO:0007669"/>
    <property type="project" value="UniProtKB-KW"/>
</dbReference>
<dbReference type="PROSITE" id="PS00166">
    <property type="entry name" value="ENOYL_COA_HYDRATASE"/>
    <property type="match status" value="1"/>
</dbReference>
<reference evidence="4" key="1">
    <citation type="journal article" date="2020" name="mSystems">
        <title>Genome- and Community-Level Interaction Insights into Carbon Utilization and Element Cycling Functions of Hydrothermarchaeota in Hydrothermal Sediment.</title>
        <authorList>
            <person name="Zhou Z."/>
            <person name="Liu Y."/>
            <person name="Xu W."/>
            <person name="Pan J."/>
            <person name="Luo Z.H."/>
            <person name="Li M."/>
        </authorList>
    </citation>
    <scope>NUCLEOTIDE SEQUENCE [LARGE SCALE GENOMIC DNA]</scope>
    <source>
        <strain evidence="4">SpSt-222</strain>
    </source>
</reference>
<dbReference type="GO" id="GO:0006635">
    <property type="term" value="P:fatty acid beta-oxidation"/>
    <property type="evidence" value="ECO:0007669"/>
    <property type="project" value="TreeGrafter"/>
</dbReference>
<keyword evidence="4" id="KW-0413">Isomerase</keyword>
<dbReference type="SUPFAM" id="SSF52096">
    <property type="entry name" value="ClpP/crotonase"/>
    <property type="match status" value="1"/>
</dbReference>
<dbReference type="Gene3D" id="1.10.12.10">
    <property type="entry name" value="Lyase 2-enoyl-coa Hydratase, Chain A, domain 2"/>
    <property type="match status" value="1"/>
</dbReference>
<dbReference type="CDD" id="cd06558">
    <property type="entry name" value="crotonase-like"/>
    <property type="match status" value="1"/>
</dbReference>
<evidence type="ECO:0000256" key="2">
    <source>
        <dbReference type="ARBA" id="ARBA00023239"/>
    </source>
</evidence>
<dbReference type="InterPro" id="IPR018376">
    <property type="entry name" value="Enoyl-CoA_hyd/isom_CS"/>
</dbReference>
<dbReference type="PANTHER" id="PTHR11941">
    <property type="entry name" value="ENOYL-COA HYDRATASE-RELATED"/>
    <property type="match status" value="1"/>
</dbReference>
<dbReference type="Pfam" id="PF00378">
    <property type="entry name" value="ECH_1"/>
    <property type="match status" value="1"/>
</dbReference>
<dbReference type="EMBL" id="DSJL01000006">
    <property type="protein sequence ID" value="HEF64377.1"/>
    <property type="molecule type" value="Genomic_DNA"/>
</dbReference>
<evidence type="ECO:0000256" key="3">
    <source>
        <dbReference type="RuleBase" id="RU003707"/>
    </source>
</evidence>
<gene>
    <name evidence="4" type="ORF">ENP47_02030</name>
</gene>
<sequence length="257" mass="27554">MSITVTRQERIALVTVDRPERLNALDTPTLRALLEALHQVAADESISVILLTGAGERAFIAGADISEMAEKSPAEALAFAELGHAVCRAIEDAPQPVIAVVNGYALGGGCEIALACDIRLASDRAVFGQPEVTLGIPPGWGGSQRLPRLVPPGIARELLYTGRRITAEEALRIGLVNAVYPAAELMDRARQLAQQIAANGPVAVRLTKAATRFGEEHGLAAGLAYERQCFAYAFTTADQREGMRAFLEKRQPQFRGQ</sequence>
<dbReference type="AlphaFoldDB" id="A0A7C1K488"/>
<dbReference type="GO" id="GO:0016836">
    <property type="term" value="F:hydro-lyase activity"/>
    <property type="evidence" value="ECO:0007669"/>
    <property type="project" value="UniProtKB-ARBA"/>
</dbReference>
<evidence type="ECO:0000313" key="4">
    <source>
        <dbReference type="EMBL" id="HEF64377.1"/>
    </source>
</evidence>
<organism evidence="4">
    <name type="scientific">Thermomicrobium roseum</name>
    <dbReference type="NCBI Taxonomy" id="500"/>
    <lineage>
        <taxon>Bacteria</taxon>
        <taxon>Pseudomonadati</taxon>
        <taxon>Thermomicrobiota</taxon>
        <taxon>Thermomicrobia</taxon>
        <taxon>Thermomicrobiales</taxon>
        <taxon>Thermomicrobiaceae</taxon>
        <taxon>Thermomicrobium</taxon>
    </lineage>
</organism>
<dbReference type="Gene3D" id="3.90.226.10">
    <property type="entry name" value="2-enoyl-CoA Hydratase, Chain A, domain 1"/>
    <property type="match status" value="1"/>
</dbReference>
<dbReference type="InterPro" id="IPR001753">
    <property type="entry name" value="Enoyl-CoA_hydra/iso"/>
</dbReference>
<comment type="similarity">
    <text evidence="1 3">Belongs to the enoyl-CoA hydratase/isomerase family.</text>
</comment>
<dbReference type="FunFam" id="3.90.226.10:FF:000009">
    <property type="entry name" value="Carnitinyl-CoA dehydratase"/>
    <property type="match status" value="1"/>
</dbReference>
<protein>
    <submittedName>
        <fullName evidence="4">Enoyl-CoA hydratase/isomerase family protein</fullName>
    </submittedName>
</protein>
<dbReference type="InterPro" id="IPR014748">
    <property type="entry name" value="Enoyl-CoA_hydra_C"/>
</dbReference>
<keyword evidence="2" id="KW-0456">Lyase</keyword>
<evidence type="ECO:0000256" key="1">
    <source>
        <dbReference type="ARBA" id="ARBA00005254"/>
    </source>
</evidence>
<dbReference type="PANTHER" id="PTHR11941:SF54">
    <property type="entry name" value="ENOYL-COA HYDRATASE, MITOCHONDRIAL"/>
    <property type="match status" value="1"/>
</dbReference>
<dbReference type="FunFam" id="1.10.12.10:FF:000001">
    <property type="entry name" value="Probable enoyl-CoA hydratase, mitochondrial"/>
    <property type="match status" value="1"/>
</dbReference>
<dbReference type="InterPro" id="IPR029045">
    <property type="entry name" value="ClpP/crotonase-like_dom_sf"/>
</dbReference>
<comment type="caution">
    <text evidence="4">The sequence shown here is derived from an EMBL/GenBank/DDBJ whole genome shotgun (WGS) entry which is preliminary data.</text>
</comment>
<name>A0A7C1K488_THERO</name>
<proteinExistence type="inferred from homology"/>